<reference evidence="10 11" key="1">
    <citation type="submission" date="2017-06" db="EMBL/GenBank/DDBJ databases">
        <title>Reclassification of a Polynucleobacter cosmopolitanus strain isolated from tropical Lake Victoria as Polynucleobacter victoriensis comb. nov.</title>
        <authorList>
            <person name="Hahn M.W."/>
        </authorList>
    </citation>
    <scope>NUCLEOTIDE SEQUENCE [LARGE SCALE GENOMIC DNA]</scope>
    <source>
        <strain evidence="10 11">MWH-MoIso2</strain>
    </source>
</reference>
<dbReference type="InterPro" id="IPR020598">
    <property type="entry name" value="rRNA_Ade_methylase_Trfase_N"/>
</dbReference>
<evidence type="ECO:0000256" key="1">
    <source>
        <dbReference type="ARBA" id="ARBA00022490"/>
    </source>
</evidence>
<comment type="caution">
    <text evidence="10">The sequence shown here is derived from an EMBL/GenBank/DDBJ whole genome shotgun (WGS) entry which is preliminary data.</text>
</comment>
<dbReference type="PANTHER" id="PTHR11727">
    <property type="entry name" value="DIMETHYLADENOSINE TRANSFERASE"/>
    <property type="match status" value="1"/>
</dbReference>
<accession>A0A229FV37</accession>
<feature type="binding site" evidence="7 8">
    <location>
        <position position="83"/>
    </location>
    <ligand>
        <name>S-adenosyl-L-methionine</name>
        <dbReference type="ChEBI" id="CHEBI:59789"/>
    </ligand>
</feature>
<evidence type="ECO:0000256" key="8">
    <source>
        <dbReference type="PROSITE-ProRule" id="PRU01026"/>
    </source>
</evidence>
<evidence type="ECO:0000259" key="9">
    <source>
        <dbReference type="SMART" id="SM00650"/>
    </source>
</evidence>
<evidence type="ECO:0000256" key="4">
    <source>
        <dbReference type="ARBA" id="ARBA00022679"/>
    </source>
</evidence>
<comment type="similarity">
    <text evidence="7">Belongs to the class I-like SAM-binding methyltransferase superfamily. rRNA adenine N(6)-methyltransferase family. RsmA subfamily.</text>
</comment>
<feature type="binding site" evidence="7 8">
    <location>
        <position position="39"/>
    </location>
    <ligand>
        <name>S-adenosyl-L-methionine</name>
        <dbReference type="ChEBI" id="CHEBI:59789"/>
    </ligand>
</feature>
<dbReference type="EC" id="2.1.1.182" evidence="7"/>
<organism evidence="10 11">
    <name type="scientific">Polynucleobacter cosmopolitanus</name>
    <dbReference type="NCBI Taxonomy" id="351345"/>
    <lineage>
        <taxon>Bacteria</taxon>
        <taxon>Pseudomonadati</taxon>
        <taxon>Pseudomonadota</taxon>
        <taxon>Betaproteobacteria</taxon>
        <taxon>Burkholderiales</taxon>
        <taxon>Burkholderiaceae</taxon>
        <taxon>Polynucleobacter</taxon>
    </lineage>
</organism>
<dbReference type="PANTHER" id="PTHR11727:SF7">
    <property type="entry name" value="DIMETHYLADENOSINE TRANSFERASE-RELATED"/>
    <property type="match status" value="1"/>
</dbReference>
<evidence type="ECO:0000256" key="2">
    <source>
        <dbReference type="ARBA" id="ARBA00022552"/>
    </source>
</evidence>
<keyword evidence="4 7" id="KW-0808">Transferase</keyword>
<dbReference type="AlphaFoldDB" id="A0A229FV37"/>
<keyword evidence="5 7" id="KW-0949">S-adenosyl-L-methionine</keyword>
<evidence type="ECO:0000256" key="7">
    <source>
        <dbReference type="HAMAP-Rule" id="MF_00607"/>
    </source>
</evidence>
<dbReference type="InterPro" id="IPR001737">
    <property type="entry name" value="KsgA/Erm"/>
</dbReference>
<comment type="catalytic activity">
    <reaction evidence="7">
        <text>adenosine(1518)/adenosine(1519) in 16S rRNA + 4 S-adenosyl-L-methionine = N(6)-dimethyladenosine(1518)/N(6)-dimethyladenosine(1519) in 16S rRNA + 4 S-adenosyl-L-homocysteine + 4 H(+)</text>
        <dbReference type="Rhea" id="RHEA:19609"/>
        <dbReference type="Rhea" id="RHEA-COMP:10232"/>
        <dbReference type="Rhea" id="RHEA-COMP:10233"/>
        <dbReference type="ChEBI" id="CHEBI:15378"/>
        <dbReference type="ChEBI" id="CHEBI:57856"/>
        <dbReference type="ChEBI" id="CHEBI:59789"/>
        <dbReference type="ChEBI" id="CHEBI:74411"/>
        <dbReference type="ChEBI" id="CHEBI:74493"/>
        <dbReference type="EC" id="2.1.1.182"/>
    </reaction>
</comment>
<keyword evidence="11" id="KW-1185">Reference proteome</keyword>
<feature type="binding site" evidence="7 8">
    <location>
        <position position="12"/>
    </location>
    <ligand>
        <name>S-adenosyl-L-methionine</name>
        <dbReference type="ChEBI" id="CHEBI:59789"/>
    </ligand>
</feature>
<dbReference type="RefSeq" id="WP_089514761.1">
    <property type="nucleotide sequence ID" value="NZ_NJGG01000001.1"/>
</dbReference>
<evidence type="ECO:0000256" key="3">
    <source>
        <dbReference type="ARBA" id="ARBA00022603"/>
    </source>
</evidence>
<keyword evidence="3 7" id="KW-0489">Methyltransferase</keyword>
<keyword evidence="1 7" id="KW-0963">Cytoplasm</keyword>
<dbReference type="GO" id="GO:0003723">
    <property type="term" value="F:RNA binding"/>
    <property type="evidence" value="ECO:0007669"/>
    <property type="project" value="UniProtKB-UniRule"/>
</dbReference>
<dbReference type="InterPro" id="IPR023165">
    <property type="entry name" value="rRNA_Ade_diMease-like_C"/>
</dbReference>
<dbReference type="InterPro" id="IPR029063">
    <property type="entry name" value="SAM-dependent_MTases_sf"/>
</dbReference>
<evidence type="ECO:0000256" key="6">
    <source>
        <dbReference type="ARBA" id="ARBA00022884"/>
    </source>
</evidence>
<dbReference type="InterPro" id="IPR020596">
    <property type="entry name" value="rRNA_Ade_Mease_Trfase_CS"/>
</dbReference>
<dbReference type="Pfam" id="PF00398">
    <property type="entry name" value="RrnaAD"/>
    <property type="match status" value="1"/>
</dbReference>
<dbReference type="SMART" id="SM00650">
    <property type="entry name" value="rADc"/>
    <property type="match status" value="1"/>
</dbReference>
<dbReference type="GO" id="GO:0052908">
    <property type="term" value="F:16S rRNA (adenine(1518)-N(6)/adenine(1519)-N(6))-dimethyltransferase activity"/>
    <property type="evidence" value="ECO:0007669"/>
    <property type="project" value="UniProtKB-EC"/>
</dbReference>
<dbReference type="EMBL" id="NJGG01000001">
    <property type="protein sequence ID" value="OXL15722.1"/>
    <property type="molecule type" value="Genomic_DNA"/>
</dbReference>
<protein>
    <recommendedName>
        <fullName evidence="7">Ribosomal RNA small subunit methyltransferase A</fullName>
        <ecNumber evidence="7">2.1.1.182</ecNumber>
    </recommendedName>
    <alternativeName>
        <fullName evidence="7">16S rRNA (adenine(1518)-N(6)/adenine(1519)-N(6))-dimethyltransferase</fullName>
    </alternativeName>
    <alternativeName>
        <fullName evidence="7">16S rRNA dimethyladenosine transferase</fullName>
    </alternativeName>
    <alternativeName>
        <fullName evidence="7">16S rRNA dimethylase</fullName>
    </alternativeName>
    <alternativeName>
        <fullName evidence="7">S-adenosylmethionine-6-N', N'-adenosyl(rRNA) dimethyltransferase</fullName>
    </alternativeName>
</protein>
<dbReference type="Gene3D" id="1.10.8.100">
    <property type="entry name" value="Ribosomal RNA adenine dimethylase-like, domain 2"/>
    <property type="match status" value="1"/>
</dbReference>
<feature type="binding site" evidence="7 8">
    <location>
        <position position="60"/>
    </location>
    <ligand>
        <name>S-adenosyl-L-methionine</name>
        <dbReference type="ChEBI" id="CHEBI:59789"/>
    </ligand>
</feature>
<dbReference type="HAMAP" id="MF_00607">
    <property type="entry name" value="16SrRNA_methyltr_A"/>
    <property type="match status" value="1"/>
</dbReference>
<dbReference type="Proteomes" id="UP000215188">
    <property type="component" value="Unassembled WGS sequence"/>
</dbReference>
<feature type="binding site" evidence="7 8">
    <location>
        <position position="14"/>
    </location>
    <ligand>
        <name>S-adenosyl-L-methionine</name>
        <dbReference type="ChEBI" id="CHEBI:59789"/>
    </ligand>
</feature>
<dbReference type="SUPFAM" id="SSF53335">
    <property type="entry name" value="S-adenosyl-L-methionine-dependent methyltransferases"/>
    <property type="match status" value="1"/>
</dbReference>
<dbReference type="PROSITE" id="PS51689">
    <property type="entry name" value="SAM_RNA_A_N6_MT"/>
    <property type="match status" value="1"/>
</dbReference>
<evidence type="ECO:0000313" key="11">
    <source>
        <dbReference type="Proteomes" id="UP000215188"/>
    </source>
</evidence>
<dbReference type="InterPro" id="IPR011530">
    <property type="entry name" value="rRNA_adenine_dimethylase"/>
</dbReference>
<evidence type="ECO:0000256" key="5">
    <source>
        <dbReference type="ARBA" id="ARBA00022691"/>
    </source>
</evidence>
<keyword evidence="6 7" id="KW-0694">RNA-binding</keyword>
<comment type="subcellular location">
    <subcellularLocation>
        <location evidence="7">Cytoplasm</location>
    </subcellularLocation>
</comment>
<evidence type="ECO:0000313" key="10">
    <source>
        <dbReference type="EMBL" id="OXL15722.1"/>
    </source>
</evidence>
<proteinExistence type="inferred from homology"/>
<comment type="function">
    <text evidence="7">Specifically dimethylates two adjacent adenosines (A1518 and A1519) in the loop of a conserved hairpin near the 3'-end of 16S rRNA in the 30S particle. May play a critical role in biogenesis of 30S subunits.</text>
</comment>
<gene>
    <name evidence="7" type="primary">rsmA</name>
    <name evidence="7" type="synonym">ksgA</name>
    <name evidence="10" type="ORF">AOC33_01075</name>
</gene>
<dbReference type="NCBIfam" id="TIGR00755">
    <property type="entry name" value="ksgA"/>
    <property type="match status" value="1"/>
</dbReference>
<dbReference type="OrthoDB" id="9814755at2"/>
<sequence length="265" mass="30050">MAHQARKRFGQHFLVDSGMIHLIIKAIDPQPQDALIEIGPGLGAMTKPLLNCLDAMAVVELDRDLVKFWKNQAIQKLHVHESDALKFDFQAWAKEQKALLQKNAPEARVKIVGNLPYNISSPLLFHLMSAVADVDEQVFMLQAEVVERMAAQHGDSEYGRLSVMLQSKYHMENVLDVPPECFDPPPKVNSAIVKMIPRKDIHLTPKEYESLERIVSMAFAQRRKVLRNNLSSVKDVLRLSDDVLGLRAQDISVEDYISWARQLAH</sequence>
<dbReference type="PROSITE" id="PS01131">
    <property type="entry name" value="RRNA_A_DIMETH"/>
    <property type="match status" value="1"/>
</dbReference>
<keyword evidence="2 7" id="KW-0698">rRNA processing</keyword>
<dbReference type="GO" id="GO:0005829">
    <property type="term" value="C:cytosol"/>
    <property type="evidence" value="ECO:0007669"/>
    <property type="project" value="TreeGrafter"/>
</dbReference>
<feature type="domain" description="Ribosomal RNA adenine methylase transferase N-terminal" evidence="9">
    <location>
        <begin position="19"/>
        <end position="199"/>
    </location>
</feature>
<name>A0A229FV37_9BURK</name>
<dbReference type="Gene3D" id="3.40.50.150">
    <property type="entry name" value="Vaccinia Virus protein VP39"/>
    <property type="match status" value="1"/>
</dbReference>
<feature type="binding site" evidence="7 8">
    <location>
        <position position="114"/>
    </location>
    <ligand>
        <name>S-adenosyl-L-methionine</name>
        <dbReference type="ChEBI" id="CHEBI:59789"/>
    </ligand>
</feature>